<keyword evidence="1" id="KW-1133">Transmembrane helix</keyword>
<gene>
    <name evidence="2" type="ORF">GCM10009839_46450</name>
</gene>
<evidence type="ECO:0000313" key="2">
    <source>
        <dbReference type="EMBL" id="GAA2039274.1"/>
    </source>
</evidence>
<dbReference type="EMBL" id="BAAAQN010000028">
    <property type="protein sequence ID" value="GAA2039274.1"/>
    <property type="molecule type" value="Genomic_DNA"/>
</dbReference>
<organism evidence="2 3">
    <name type="scientific">Catenulispora yoronensis</name>
    <dbReference type="NCBI Taxonomy" id="450799"/>
    <lineage>
        <taxon>Bacteria</taxon>
        <taxon>Bacillati</taxon>
        <taxon>Actinomycetota</taxon>
        <taxon>Actinomycetes</taxon>
        <taxon>Catenulisporales</taxon>
        <taxon>Catenulisporaceae</taxon>
        <taxon>Catenulispora</taxon>
    </lineage>
</organism>
<name>A0ABP5G3Q3_9ACTN</name>
<evidence type="ECO:0000256" key="1">
    <source>
        <dbReference type="SAM" id="Phobius"/>
    </source>
</evidence>
<feature type="transmembrane region" description="Helical" evidence="1">
    <location>
        <begin position="63"/>
        <end position="83"/>
    </location>
</feature>
<keyword evidence="1" id="KW-0472">Membrane</keyword>
<evidence type="ECO:0000313" key="3">
    <source>
        <dbReference type="Proteomes" id="UP001500751"/>
    </source>
</evidence>
<sequence length="93" mass="8494">MAGSAARIPATVARNSPGLAFTAKAAGGAVTGGAADGGGGGVGVGGLAEAHMGGVGAEGAGRLGMPGAVAAVVGVVMVARCFLSVRACQRAAM</sequence>
<protein>
    <submittedName>
        <fullName evidence="2">Uncharacterized protein</fullName>
    </submittedName>
</protein>
<accession>A0ABP5G3Q3</accession>
<comment type="caution">
    <text evidence="2">The sequence shown here is derived from an EMBL/GenBank/DDBJ whole genome shotgun (WGS) entry which is preliminary data.</text>
</comment>
<proteinExistence type="predicted"/>
<reference evidence="3" key="1">
    <citation type="journal article" date="2019" name="Int. J. Syst. Evol. Microbiol.">
        <title>The Global Catalogue of Microorganisms (GCM) 10K type strain sequencing project: providing services to taxonomists for standard genome sequencing and annotation.</title>
        <authorList>
            <consortium name="The Broad Institute Genomics Platform"/>
            <consortium name="The Broad Institute Genome Sequencing Center for Infectious Disease"/>
            <person name="Wu L."/>
            <person name="Ma J."/>
        </authorList>
    </citation>
    <scope>NUCLEOTIDE SEQUENCE [LARGE SCALE GENOMIC DNA]</scope>
    <source>
        <strain evidence="3">JCM 16014</strain>
    </source>
</reference>
<dbReference type="Proteomes" id="UP001500751">
    <property type="component" value="Unassembled WGS sequence"/>
</dbReference>
<keyword evidence="1" id="KW-0812">Transmembrane</keyword>
<keyword evidence="3" id="KW-1185">Reference proteome</keyword>